<sequence length="417" mass="50405">MDVSDIEKFNDWWITGRVRPALLKNFKREIYNEINKYMENRLMILLYGLRRMGKTTIMYQLIDELLNKTDSKNILYFSFDDTNYDLDDIMEVYQNNIINKLFNNTGEKIYIFLDEVQKLKDFENKIKVYYDLYPDIKFILSGSASISIRKRSNESLAGRIMSFYIEPLSFPEFLEMNNFNIEEIKHNYILYKNEIMPMLDIYSKYGSFPELALNRDDDYARKYIKETVVERIIYKDIVEEFKVNDLTLLRSLINVIANKPGMMLNFRSISENLGKDQRTISNYFEYLEYSFLIRIIYNYRENISITMRKLKKCYPITPNIVFALSDKFNDLYPYIMENLVLMKIKTDYFYRNNYEVDFIEVHEEKIKAIEIKKTDREMKQLKLFTKKYENVEPLMVTYDKEEHDDINVMPLWVFLLQ</sequence>
<dbReference type="InterPro" id="IPR041682">
    <property type="entry name" value="AAA_14"/>
</dbReference>
<dbReference type="AlphaFoldDB" id="A0A1V0N3R9"/>
<evidence type="ECO:0000313" key="3">
    <source>
        <dbReference type="EMBL" id="ARD84788.1"/>
    </source>
</evidence>
<keyword evidence="4" id="KW-1185">Reference proteome</keyword>
<dbReference type="Proteomes" id="UP000192050">
    <property type="component" value="Chromosome"/>
</dbReference>
<feature type="domain" description="DUF4143" evidence="2">
    <location>
        <begin position="235"/>
        <end position="373"/>
    </location>
</feature>
<feature type="domain" description="AAA" evidence="1">
    <location>
        <begin position="41"/>
        <end position="174"/>
    </location>
</feature>
<dbReference type="GeneID" id="31676399"/>
<dbReference type="Pfam" id="PF13635">
    <property type="entry name" value="DUF4143"/>
    <property type="match status" value="1"/>
</dbReference>
<dbReference type="PANTHER" id="PTHR33295">
    <property type="entry name" value="ATPASE"/>
    <property type="match status" value="1"/>
</dbReference>
<dbReference type="InterPro" id="IPR025420">
    <property type="entry name" value="DUF4143"/>
</dbReference>
<dbReference type="Pfam" id="PF13173">
    <property type="entry name" value="AAA_14"/>
    <property type="match status" value="1"/>
</dbReference>
<name>A0A1V0N3R9_9ARCH</name>
<evidence type="ECO:0000259" key="1">
    <source>
        <dbReference type="Pfam" id="PF13173"/>
    </source>
</evidence>
<dbReference type="RefSeq" id="WP_081142141.1">
    <property type="nucleotide sequence ID" value="NZ_CP015363.1"/>
</dbReference>
<accession>A0A1V0N3R9</accession>
<dbReference type="PANTHER" id="PTHR33295:SF8">
    <property type="entry name" value="AAA+ ATPASE DOMAIN-CONTAINING PROTEIN"/>
    <property type="match status" value="1"/>
</dbReference>
<dbReference type="KEGG" id="fai:FAD_0895"/>
<dbReference type="SUPFAM" id="SSF52540">
    <property type="entry name" value="P-loop containing nucleoside triphosphate hydrolases"/>
    <property type="match status" value="1"/>
</dbReference>
<dbReference type="OrthoDB" id="134886at2157"/>
<dbReference type="EMBL" id="CP015363">
    <property type="protein sequence ID" value="ARD84788.1"/>
    <property type="molecule type" value="Genomic_DNA"/>
</dbReference>
<dbReference type="Gene3D" id="3.40.50.300">
    <property type="entry name" value="P-loop containing nucleotide triphosphate hydrolases"/>
    <property type="match status" value="1"/>
</dbReference>
<organism evidence="3 4">
    <name type="scientific">Ferroplasma acidiphilum</name>
    <dbReference type="NCBI Taxonomy" id="74969"/>
    <lineage>
        <taxon>Archaea</taxon>
        <taxon>Methanobacteriati</taxon>
        <taxon>Thermoplasmatota</taxon>
        <taxon>Thermoplasmata</taxon>
        <taxon>Thermoplasmatales</taxon>
        <taxon>Ferroplasmaceae</taxon>
        <taxon>Ferroplasma</taxon>
    </lineage>
</organism>
<protein>
    <submittedName>
        <fullName evidence="3">Uncharacterized protein</fullName>
    </submittedName>
</protein>
<evidence type="ECO:0000313" key="4">
    <source>
        <dbReference type="Proteomes" id="UP000192050"/>
    </source>
</evidence>
<gene>
    <name evidence="3" type="ORF">FAD_0895</name>
</gene>
<dbReference type="InterPro" id="IPR027417">
    <property type="entry name" value="P-loop_NTPase"/>
</dbReference>
<reference evidence="3 4" key="1">
    <citation type="submission" date="2011-10" db="EMBL/GenBank/DDBJ databases">
        <title>Metabolic and evolutionary patterns in the extreme acidophile Ferroplasma acidiphilum.</title>
        <authorList>
            <person name="Golyshina O.V."/>
            <person name="Kozyavkin S.A."/>
            <person name="Tatusov R.L."/>
            <person name="Slesarev A.I."/>
            <person name="Golyshin P.N."/>
        </authorList>
    </citation>
    <scope>NUCLEOTIDE SEQUENCE [LARGE SCALE GENOMIC DNA]</scope>
    <source>
        <strain evidence="4">Y</strain>
    </source>
</reference>
<proteinExistence type="predicted"/>
<evidence type="ECO:0000259" key="2">
    <source>
        <dbReference type="Pfam" id="PF13635"/>
    </source>
</evidence>